<evidence type="ECO:0000313" key="3">
    <source>
        <dbReference type="Proteomes" id="UP001054837"/>
    </source>
</evidence>
<proteinExistence type="predicted"/>
<reference evidence="2 3" key="1">
    <citation type="submission" date="2021-06" db="EMBL/GenBank/DDBJ databases">
        <title>Caerostris darwini draft genome.</title>
        <authorList>
            <person name="Kono N."/>
            <person name="Arakawa K."/>
        </authorList>
    </citation>
    <scope>NUCLEOTIDE SEQUENCE [LARGE SCALE GENOMIC DNA]</scope>
</reference>
<name>A0AAV4QLM8_9ARAC</name>
<comment type="caution">
    <text evidence="2">The sequence shown here is derived from an EMBL/GenBank/DDBJ whole genome shotgun (WGS) entry which is preliminary data.</text>
</comment>
<dbReference type="EMBL" id="BPLQ01004579">
    <property type="protein sequence ID" value="GIY09087.1"/>
    <property type="molecule type" value="Genomic_DNA"/>
</dbReference>
<feature type="region of interest" description="Disordered" evidence="1">
    <location>
        <begin position="1"/>
        <end position="30"/>
    </location>
</feature>
<protein>
    <submittedName>
        <fullName evidence="2">Uncharacterized protein</fullName>
    </submittedName>
</protein>
<dbReference type="AlphaFoldDB" id="A0AAV4QLM8"/>
<gene>
    <name evidence="2" type="primary">AVEN_25608_1</name>
    <name evidence="2" type="ORF">CDAR_234371</name>
</gene>
<feature type="compositionally biased region" description="Basic and acidic residues" evidence="1">
    <location>
        <begin position="8"/>
        <end position="17"/>
    </location>
</feature>
<sequence>MAFSVSMEMREQQERLKSSQTKHLNSSRLPPSRDFLGYRMGCRVAPHQLSPGWNMVAASKAIAKDKLFPVSHLTRYRDTGTHLECKNITQLSSCTIHVCV</sequence>
<dbReference type="Proteomes" id="UP001054837">
    <property type="component" value="Unassembled WGS sequence"/>
</dbReference>
<evidence type="ECO:0000256" key="1">
    <source>
        <dbReference type="SAM" id="MobiDB-lite"/>
    </source>
</evidence>
<evidence type="ECO:0000313" key="2">
    <source>
        <dbReference type="EMBL" id="GIY09087.1"/>
    </source>
</evidence>
<organism evidence="2 3">
    <name type="scientific">Caerostris darwini</name>
    <dbReference type="NCBI Taxonomy" id="1538125"/>
    <lineage>
        <taxon>Eukaryota</taxon>
        <taxon>Metazoa</taxon>
        <taxon>Ecdysozoa</taxon>
        <taxon>Arthropoda</taxon>
        <taxon>Chelicerata</taxon>
        <taxon>Arachnida</taxon>
        <taxon>Araneae</taxon>
        <taxon>Araneomorphae</taxon>
        <taxon>Entelegynae</taxon>
        <taxon>Araneoidea</taxon>
        <taxon>Araneidae</taxon>
        <taxon>Caerostris</taxon>
    </lineage>
</organism>
<accession>A0AAV4QLM8</accession>
<keyword evidence="3" id="KW-1185">Reference proteome</keyword>
<feature type="compositionally biased region" description="Polar residues" evidence="1">
    <location>
        <begin position="18"/>
        <end position="29"/>
    </location>
</feature>